<evidence type="ECO:0000256" key="5">
    <source>
        <dbReference type="ARBA" id="ARBA00023049"/>
    </source>
</evidence>
<feature type="chain" id="PRO_5015983672" evidence="7">
    <location>
        <begin position="23"/>
        <end position="299"/>
    </location>
</feature>
<evidence type="ECO:0000256" key="4">
    <source>
        <dbReference type="ARBA" id="ARBA00022833"/>
    </source>
</evidence>
<keyword evidence="5 6" id="KW-0482">Metalloprotease</keyword>
<dbReference type="Proteomes" id="UP000248146">
    <property type="component" value="Unassembled WGS sequence"/>
</dbReference>
<dbReference type="RefSeq" id="WP_110682946.1">
    <property type="nucleotide sequence ID" value="NZ_QJRX01000006.1"/>
</dbReference>
<comment type="caution">
    <text evidence="9">The sequence shown here is derived from an EMBL/GenBank/DDBJ whole genome shotgun (WGS) entry which is preliminary data.</text>
</comment>
<keyword evidence="7" id="KW-0732">Signal</keyword>
<accession>A0A2V4LFZ3</accession>
<protein>
    <submittedName>
        <fullName evidence="9">Peptidase M48</fullName>
    </submittedName>
</protein>
<proteinExistence type="inferred from homology"/>
<evidence type="ECO:0000256" key="3">
    <source>
        <dbReference type="ARBA" id="ARBA00022801"/>
    </source>
</evidence>
<evidence type="ECO:0000256" key="6">
    <source>
        <dbReference type="RuleBase" id="RU003983"/>
    </source>
</evidence>
<feature type="domain" description="Peptidase M48" evidence="8">
    <location>
        <begin position="80"/>
        <end position="270"/>
    </location>
</feature>
<dbReference type="GO" id="GO:0046872">
    <property type="term" value="F:metal ion binding"/>
    <property type="evidence" value="ECO:0007669"/>
    <property type="project" value="UniProtKB-KW"/>
</dbReference>
<keyword evidence="2" id="KW-0479">Metal-binding</keyword>
<gene>
    <name evidence="9" type="ORF">DMO17_13215</name>
</gene>
<dbReference type="InterPro" id="IPR051156">
    <property type="entry name" value="Mito/Outer_Membr_Metalloprot"/>
</dbReference>
<dbReference type="PANTHER" id="PTHR22726">
    <property type="entry name" value="METALLOENDOPEPTIDASE OMA1"/>
    <property type="match status" value="1"/>
</dbReference>
<organism evidence="9 10">
    <name type="scientific">Aquipseudomonas alcaligenes</name>
    <name type="common">Pseudomonas alcaligenes</name>
    <dbReference type="NCBI Taxonomy" id="43263"/>
    <lineage>
        <taxon>Bacteria</taxon>
        <taxon>Pseudomonadati</taxon>
        <taxon>Pseudomonadota</taxon>
        <taxon>Gammaproteobacteria</taxon>
        <taxon>Pseudomonadales</taxon>
        <taxon>Pseudomonadaceae</taxon>
        <taxon>Aquipseudomonas</taxon>
    </lineage>
</organism>
<evidence type="ECO:0000313" key="9">
    <source>
        <dbReference type="EMBL" id="PYC23600.1"/>
    </source>
</evidence>
<keyword evidence="3 6" id="KW-0378">Hydrolase</keyword>
<comment type="similarity">
    <text evidence="6">Belongs to the peptidase M48 family.</text>
</comment>
<evidence type="ECO:0000313" key="10">
    <source>
        <dbReference type="Proteomes" id="UP000248146"/>
    </source>
</evidence>
<evidence type="ECO:0000256" key="7">
    <source>
        <dbReference type="SAM" id="SignalP"/>
    </source>
</evidence>
<dbReference type="GO" id="GO:0051603">
    <property type="term" value="P:proteolysis involved in protein catabolic process"/>
    <property type="evidence" value="ECO:0007669"/>
    <property type="project" value="TreeGrafter"/>
</dbReference>
<dbReference type="AlphaFoldDB" id="A0A2V4LFZ3"/>
<evidence type="ECO:0000256" key="2">
    <source>
        <dbReference type="ARBA" id="ARBA00022723"/>
    </source>
</evidence>
<keyword evidence="4 6" id="KW-0862">Zinc</keyword>
<dbReference type="Pfam" id="PF01435">
    <property type="entry name" value="Peptidase_M48"/>
    <property type="match status" value="1"/>
</dbReference>
<dbReference type="EMBL" id="QJRX01000006">
    <property type="protein sequence ID" value="PYC23600.1"/>
    <property type="molecule type" value="Genomic_DNA"/>
</dbReference>
<feature type="signal peptide" evidence="7">
    <location>
        <begin position="1"/>
        <end position="22"/>
    </location>
</feature>
<keyword evidence="1 6" id="KW-0645">Protease</keyword>
<dbReference type="Gene3D" id="3.30.2010.10">
    <property type="entry name" value="Metalloproteases ('zincins'), catalytic domain"/>
    <property type="match status" value="1"/>
</dbReference>
<dbReference type="OrthoDB" id="9810445at2"/>
<dbReference type="GO" id="GO:0004222">
    <property type="term" value="F:metalloendopeptidase activity"/>
    <property type="evidence" value="ECO:0007669"/>
    <property type="project" value="InterPro"/>
</dbReference>
<dbReference type="GO" id="GO:0016020">
    <property type="term" value="C:membrane"/>
    <property type="evidence" value="ECO:0007669"/>
    <property type="project" value="TreeGrafter"/>
</dbReference>
<sequence length="299" mass="31732">MHKILCRTALLAALCAALPACESLQVLEGVQIQGVDLSPLASAGRNLGELGEKSQDEELVIGASTAELLLKQARLLDAPALQAYVNQVGRWVALHSERPDLPWRFGVLDSSVVGAYAAPGGYVFITSGMLAQMDSEAELAGVLAHEVAHVVQRHHLAAIKQKAGAGLLTDLSRLALQASQAGSSAPAPGTSVSTQQFDQLVTNLYTRGLDRGDEYEADQMGAVIAARAGYDPYGLATVLQGIGTMKQDDATLVTFLKVHPNIGDRLTRLEPTYQYLDQAAAGGSQQTLDQRYQKALSAK</sequence>
<dbReference type="InterPro" id="IPR001915">
    <property type="entry name" value="Peptidase_M48"/>
</dbReference>
<evidence type="ECO:0000256" key="1">
    <source>
        <dbReference type="ARBA" id="ARBA00022670"/>
    </source>
</evidence>
<comment type="cofactor">
    <cofactor evidence="6">
        <name>Zn(2+)</name>
        <dbReference type="ChEBI" id="CHEBI:29105"/>
    </cofactor>
    <text evidence="6">Binds 1 zinc ion per subunit.</text>
</comment>
<evidence type="ECO:0000259" key="8">
    <source>
        <dbReference type="Pfam" id="PF01435"/>
    </source>
</evidence>
<name>A0A2V4LFZ3_AQUAC</name>
<reference evidence="9 10" key="1">
    <citation type="submission" date="2018-06" db="EMBL/GenBank/DDBJ databases">
        <title>Pseudomonas diversity within urban Lake Michigan freshwaters.</title>
        <authorList>
            <person name="Batrich M."/>
            <person name="Hatzopoulos T."/>
            <person name="Putonti C."/>
        </authorList>
    </citation>
    <scope>NUCLEOTIDE SEQUENCE [LARGE SCALE GENOMIC DNA]</scope>
    <source>
        <strain evidence="9 10">MB-090714</strain>
    </source>
</reference>
<dbReference type="PANTHER" id="PTHR22726:SF1">
    <property type="entry name" value="METALLOENDOPEPTIDASE OMA1, MITOCHONDRIAL"/>
    <property type="match status" value="1"/>
</dbReference>